<dbReference type="EMBL" id="LAZR01027365">
    <property type="protein sequence ID" value="KKL65953.1"/>
    <property type="molecule type" value="Genomic_DNA"/>
</dbReference>
<keyword evidence="2" id="KW-0813">Transport</keyword>
<dbReference type="GO" id="GO:0055085">
    <property type="term" value="P:transmembrane transport"/>
    <property type="evidence" value="ECO:0007669"/>
    <property type="project" value="InterPro"/>
</dbReference>
<reference evidence="7" key="1">
    <citation type="journal article" date="2015" name="Nature">
        <title>Complex archaea that bridge the gap between prokaryotes and eukaryotes.</title>
        <authorList>
            <person name="Spang A."/>
            <person name="Saw J.H."/>
            <person name="Jorgensen S.L."/>
            <person name="Zaremba-Niedzwiedzka K."/>
            <person name="Martijn J."/>
            <person name="Lind A.E."/>
            <person name="van Eijk R."/>
            <person name="Schleper C."/>
            <person name="Guy L."/>
            <person name="Ettema T.J."/>
        </authorList>
    </citation>
    <scope>NUCLEOTIDE SEQUENCE</scope>
</reference>
<comment type="caution">
    <text evidence="7">The sequence shown here is derived from an EMBL/GenBank/DDBJ whole genome shotgun (WGS) entry which is preliminary data.</text>
</comment>
<name>A0A0F9DVQ1_9ZZZZ</name>
<evidence type="ECO:0000256" key="2">
    <source>
        <dbReference type="ARBA" id="ARBA00022448"/>
    </source>
</evidence>
<comment type="subcellular location">
    <subcellularLocation>
        <location evidence="1">Cell membrane</location>
        <topology evidence="1">Multi-pass membrane protein</topology>
    </subcellularLocation>
</comment>
<evidence type="ECO:0000256" key="3">
    <source>
        <dbReference type="ARBA" id="ARBA00022692"/>
    </source>
</evidence>
<gene>
    <name evidence="7" type="ORF">LCGC14_2149850</name>
</gene>
<proteinExistence type="predicted"/>
<feature type="transmembrane region" description="Helical" evidence="6">
    <location>
        <begin position="61"/>
        <end position="82"/>
    </location>
</feature>
<keyword evidence="5 6" id="KW-0472">Membrane</keyword>
<dbReference type="PANTHER" id="PTHR43386:SF1">
    <property type="entry name" value="D,D-DIPEPTIDE TRANSPORT SYSTEM PERMEASE PROTEIN DDPC-RELATED"/>
    <property type="match status" value="1"/>
</dbReference>
<feature type="transmembrane region" description="Helical" evidence="6">
    <location>
        <begin position="171"/>
        <end position="189"/>
    </location>
</feature>
<dbReference type="PANTHER" id="PTHR43386">
    <property type="entry name" value="OLIGOPEPTIDE TRANSPORT SYSTEM PERMEASE PROTEIN APPC"/>
    <property type="match status" value="1"/>
</dbReference>
<evidence type="ECO:0000256" key="5">
    <source>
        <dbReference type="ARBA" id="ARBA00023136"/>
    </source>
</evidence>
<keyword evidence="4 6" id="KW-1133">Transmembrane helix</keyword>
<accession>A0A0F9DVQ1</accession>
<protein>
    <recommendedName>
        <fullName evidence="8">ABC transmembrane type-1 domain-containing protein</fullName>
    </recommendedName>
</protein>
<feature type="transmembrane region" description="Helical" evidence="6">
    <location>
        <begin position="195"/>
        <end position="211"/>
    </location>
</feature>
<dbReference type="GO" id="GO:0005886">
    <property type="term" value="C:plasma membrane"/>
    <property type="evidence" value="ECO:0007669"/>
    <property type="project" value="UniProtKB-SubCell"/>
</dbReference>
<dbReference type="AlphaFoldDB" id="A0A0F9DVQ1"/>
<dbReference type="InterPro" id="IPR050366">
    <property type="entry name" value="BP-dependent_transpt_permease"/>
</dbReference>
<dbReference type="InterPro" id="IPR000515">
    <property type="entry name" value="MetI-like"/>
</dbReference>
<feature type="transmembrane region" description="Helical" evidence="6">
    <location>
        <begin position="135"/>
        <end position="159"/>
    </location>
</feature>
<organism evidence="7">
    <name type="scientific">marine sediment metagenome</name>
    <dbReference type="NCBI Taxonomy" id="412755"/>
    <lineage>
        <taxon>unclassified sequences</taxon>
        <taxon>metagenomes</taxon>
        <taxon>ecological metagenomes</taxon>
    </lineage>
</organism>
<dbReference type="CDD" id="cd06261">
    <property type="entry name" value="TM_PBP2"/>
    <property type="match status" value="1"/>
</dbReference>
<evidence type="ECO:0000256" key="6">
    <source>
        <dbReference type="SAM" id="Phobius"/>
    </source>
</evidence>
<sequence>MTEQDVTIEEVDYKDFSVGGKKKWVNLIKFYLLPTWRNPEFTAYEDQIEKIKSKRRMFRRLLTPLTIIGVLMLVFISILAVYGPWLTEIPLQEVLLPFIPSDTLPFEDPTPGHPLGTTKYGFDIYARIIWGARSAMGYAFIPVIISMGCGLILGTISAYFGGPVDYGIMRFVDLMYVLPMGILTYILIPMIGRDLIIQLVIFGILGIPGNIR</sequence>
<feature type="non-terminal residue" evidence="7">
    <location>
        <position position="212"/>
    </location>
</feature>
<keyword evidence="3 6" id="KW-0812">Transmembrane</keyword>
<evidence type="ECO:0000256" key="4">
    <source>
        <dbReference type="ARBA" id="ARBA00022989"/>
    </source>
</evidence>
<evidence type="ECO:0000256" key="1">
    <source>
        <dbReference type="ARBA" id="ARBA00004651"/>
    </source>
</evidence>
<evidence type="ECO:0008006" key="8">
    <source>
        <dbReference type="Google" id="ProtNLM"/>
    </source>
</evidence>
<evidence type="ECO:0000313" key="7">
    <source>
        <dbReference type="EMBL" id="KKL65953.1"/>
    </source>
</evidence>